<dbReference type="EMBL" id="SWBQ01000004">
    <property type="protein sequence ID" value="TKC05135.1"/>
    <property type="molecule type" value="Genomic_DNA"/>
</dbReference>
<protein>
    <recommendedName>
        <fullName evidence="1">FAS1 domain-containing protein</fullName>
    </recommendedName>
</protein>
<dbReference type="AlphaFoldDB" id="A0A4U1CIL5"/>
<evidence type="ECO:0000259" key="1">
    <source>
        <dbReference type="PROSITE" id="PS50213"/>
    </source>
</evidence>
<keyword evidence="3" id="KW-1185">Reference proteome</keyword>
<evidence type="ECO:0000313" key="2">
    <source>
        <dbReference type="EMBL" id="TKC05135.1"/>
    </source>
</evidence>
<dbReference type="OrthoDB" id="1097608at2"/>
<proteinExistence type="predicted"/>
<dbReference type="Pfam" id="PF02469">
    <property type="entry name" value="Fasciclin"/>
    <property type="match status" value="1"/>
</dbReference>
<accession>A0A4U1CIL5</accession>
<feature type="domain" description="FAS1" evidence="1">
    <location>
        <begin position="40"/>
        <end position="219"/>
    </location>
</feature>
<organism evidence="2 3">
    <name type="scientific">Pedobacter frigoris</name>
    <dbReference type="NCBI Taxonomy" id="2571272"/>
    <lineage>
        <taxon>Bacteria</taxon>
        <taxon>Pseudomonadati</taxon>
        <taxon>Bacteroidota</taxon>
        <taxon>Sphingobacteriia</taxon>
        <taxon>Sphingobacteriales</taxon>
        <taxon>Sphingobacteriaceae</taxon>
        <taxon>Pedobacter</taxon>
    </lineage>
</organism>
<evidence type="ECO:0000313" key="3">
    <source>
        <dbReference type="Proteomes" id="UP000307244"/>
    </source>
</evidence>
<gene>
    <name evidence="2" type="ORF">FA047_15355</name>
</gene>
<dbReference type="RefSeq" id="WP_136836954.1">
    <property type="nucleotide sequence ID" value="NZ_SWBQ01000004.1"/>
</dbReference>
<name>A0A4U1CIL5_9SPHI</name>
<sequence>MKIQNKNRVFLLTLAAMLMLFGSCKKYYFDSGIHEAKYNGSTLQYLKSKQSFFDSTLTVIDLAGMNDVLDKENVTFFAPPSGSVYKSIKRLNIFLRSTGKDTVSKLSQIKPEVWRNTLSQYLFKGSFLLKDYPQRDTTSYIAFPGQNYTNYGGRIMNVGVIFNDANADGNVIKYAGYRQLFLAYIPDLSNPQIALQNNPVASSDIQTKNGVIHVLTKLKHNLGFNTDTFIDQVIASGVLPPTP</sequence>
<dbReference type="PROSITE" id="PS50213">
    <property type="entry name" value="FAS1"/>
    <property type="match status" value="1"/>
</dbReference>
<dbReference type="InterPro" id="IPR036378">
    <property type="entry name" value="FAS1_dom_sf"/>
</dbReference>
<dbReference type="Gene3D" id="2.30.180.10">
    <property type="entry name" value="FAS1 domain"/>
    <property type="match status" value="1"/>
</dbReference>
<dbReference type="InterPro" id="IPR000782">
    <property type="entry name" value="FAS1_domain"/>
</dbReference>
<reference evidence="2 3" key="1">
    <citation type="submission" date="2019-04" db="EMBL/GenBank/DDBJ databases">
        <title>Pedobacter sp. RP-3-15 sp. nov., isolated from Arctic soil.</title>
        <authorList>
            <person name="Dahal R.H."/>
            <person name="Kim D.-U."/>
        </authorList>
    </citation>
    <scope>NUCLEOTIDE SEQUENCE [LARGE SCALE GENOMIC DNA]</scope>
    <source>
        <strain evidence="2 3">RP-3-15</strain>
    </source>
</reference>
<dbReference type="Proteomes" id="UP000307244">
    <property type="component" value="Unassembled WGS sequence"/>
</dbReference>
<dbReference type="PROSITE" id="PS51257">
    <property type="entry name" value="PROKAR_LIPOPROTEIN"/>
    <property type="match status" value="1"/>
</dbReference>
<dbReference type="SUPFAM" id="SSF82153">
    <property type="entry name" value="FAS1 domain"/>
    <property type="match status" value="1"/>
</dbReference>
<comment type="caution">
    <text evidence="2">The sequence shown here is derived from an EMBL/GenBank/DDBJ whole genome shotgun (WGS) entry which is preliminary data.</text>
</comment>